<dbReference type="InterPro" id="IPR013083">
    <property type="entry name" value="Znf_RING/FYVE/PHD"/>
</dbReference>
<feature type="compositionally biased region" description="Polar residues" evidence="5">
    <location>
        <begin position="31"/>
        <end position="48"/>
    </location>
</feature>
<dbReference type="OrthoDB" id="10018316at2759"/>
<evidence type="ECO:0000256" key="4">
    <source>
        <dbReference type="PROSITE-ProRule" id="PRU00091"/>
    </source>
</evidence>
<keyword evidence="1" id="KW-0479">Metal-binding</keyword>
<feature type="region of interest" description="Disordered" evidence="5">
    <location>
        <begin position="1"/>
        <end position="48"/>
    </location>
</feature>
<proteinExistence type="predicted"/>
<dbReference type="InterPro" id="IPR000306">
    <property type="entry name" value="Znf_FYVE"/>
</dbReference>
<dbReference type="Proteomes" id="UP000224634">
    <property type="component" value="Unassembled WGS sequence"/>
</dbReference>
<comment type="caution">
    <text evidence="7">The sequence shown here is derived from an EMBL/GenBank/DDBJ whole genome shotgun (WGS) entry which is preliminary data.</text>
</comment>
<organism evidence="7 8">
    <name type="scientific">Polytolypa hystricis (strain UAMH7299)</name>
    <dbReference type="NCBI Taxonomy" id="1447883"/>
    <lineage>
        <taxon>Eukaryota</taxon>
        <taxon>Fungi</taxon>
        <taxon>Dikarya</taxon>
        <taxon>Ascomycota</taxon>
        <taxon>Pezizomycotina</taxon>
        <taxon>Eurotiomycetes</taxon>
        <taxon>Eurotiomycetidae</taxon>
        <taxon>Onygenales</taxon>
        <taxon>Onygenales incertae sedis</taxon>
        <taxon>Polytolypa</taxon>
    </lineage>
</organism>
<dbReference type="STRING" id="1447883.A0A2B7YKR5"/>
<evidence type="ECO:0000313" key="8">
    <source>
        <dbReference type="Proteomes" id="UP000224634"/>
    </source>
</evidence>
<keyword evidence="3" id="KW-0862">Zinc</keyword>
<feature type="domain" description="FYVE-type" evidence="6">
    <location>
        <begin position="172"/>
        <end position="227"/>
    </location>
</feature>
<dbReference type="CDD" id="cd15760">
    <property type="entry name" value="FYVE_scVPS27p_like"/>
    <property type="match status" value="1"/>
</dbReference>
<evidence type="ECO:0000259" key="6">
    <source>
        <dbReference type="PROSITE" id="PS50178"/>
    </source>
</evidence>
<gene>
    <name evidence="7" type="ORF">AJ80_03219</name>
</gene>
<evidence type="ECO:0000256" key="3">
    <source>
        <dbReference type="ARBA" id="ARBA00022833"/>
    </source>
</evidence>
<sequence length="308" mass="33927">MTTISPAQPPQPDSSSSTTITINNPNGHPSPVNSTAVTPANNSPTSPRLHNAQLQHVHQQSRQLRPLKSPLYVPAVLRPTERATKLSPLTPPRSVHGSLDSLDDADNNTSNSIPDVAPISRSSTVDSQRSVVSKMAEDEWLREGNLGEVTGCPTREHWKADSASPSCDSPTCRSFFGLFLRRHHCRHCGHVFCSSHTPHTVPLDQDARFHPAGIPSRACDMCYHAYSRWDRARTARLNEIEKNLSDHIEDANNRNENSHRSSGLPVKAAVFPERNHVLGDLNPLSDSVSNQGDLVASSVPRDWNWSTF</sequence>
<dbReference type="PANTHER" id="PTHR23164">
    <property type="entry name" value="EARLY ENDOSOME ANTIGEN 1"/>
    <property type="match status" value="1"/>
</dbReference>
<reference evidence="7 8" key="1">
    <citation type="submission" date="2017-10" db="EMBL/GenBank/DDBJ databases">
        <title>Comparative genomics in systemic dimorphic fungi from Ajellomycetaceae.</title>
        <authorList>
            <person name="Munoz J.F."/>
            <person name="Mcewen J.G."/>
            <person name="Clay O.K."/>
            <person name="Cuomo C.A."/>
        </authorList>
    </citation>
    <scope>NUCLEOTIDE SEQUENCE [LARGE SCALE GENOMIC DNA]</scope>
    <source>
        <strain evidence="7 8">UAMH7299</strain>
    </source>
</reference>
<feature type="region of interest" description="Disordered" evidence="5">
    <location>
        <begin position="83"/>
        <end position="128"/>
    </location>
</feature>
<dbReference type="SUPFAM" id="SSF57903">
    <property type="entry name" value="FYVE/PHD zinc finger"/>
    <property type="match status" value="1"/>
</dbReference>
<dbReference type="GO" id="GO:0008270">
    <property type="term" value="F:zinc ion binding"/>
    <property type="evidence" value="ECO:0007669"/>
    <property type="project" value="UniProtKB-KW"/>
</dbReference>
<accession>A0A2B7YKR5</accession>
<protein>
    <recommendedName>
        <fullName evidence="6">FYVE-type domain-containing protein</fullName>
    </recommendedName>
</protein>
<evidence type="ECO:0000256" key="1">
    <source>
        <dbReference type="ARBA" id="ARBA00022723"/>
    </source>
</evidence>
<evidence type="ECO:0000256" key="2">
    <source>
        <dbReference type="ARBA" id="ARBA00022771"/>
    </source>
</evidence>
<dbReference type="AlphaFoldDB" id="A0A2B7YKR5"/>
<dbReference type="Gene3D" id="3.30.40.10">
    <property type="entry name" value="Zinc/RING finger domain, C3HC4 (zinc finger)"/>
    <property type="match status" value="1"/>
</dbReference>
<keyword evidence="8" id="KW-1185">Reference proteome</keyword>
<dbReference type="EMBL" id="PDNA01000035">
    <property type="protein sequence ID" value="PGH21428.1"/>
    <property type="molecule type" value="Genomic_DNA"/>
</dbReference>
<dbReference type="InterPro" id="IPR017455">
    <property type="entry name" value="Znf_FYVE-rel"/>
</dbReference>
<dbReference type="Pfam" id="PF01363">
    <property type="entry name" value="FYVE"/>
    <property type="match status" value="1"/>
</dbReference>
<dbReference type="SMART" id="SM00064">
    <property type="entry name" value="FYVE"/>
    <property type="match status" value="1"/>
</dbReference>
<dbReference type="PROSITE" id="PS50178">
    <property type="entry name" value="ZF_FYVE"/>
    <property type="match status" value="1"/>
</dbReference>
<dbReference type="InterPro" id="IPR011011">
    <property type="entry name" value="Znf_FYVE_PHD"/>
</dbReference>
<name>A0A2B7YKR5_POLH7</name>
<keyword evidence="2 4" id="KW-0863">Zinc-finger</keyword>
<evidence type="ECO:0000313" key="7">
    <source>
        <dbReference type="EMBL" id="PGH21428.1"/>
    </source>
</evidence>
<evidence type="ECO:0000256" key="5">
    <source>
        <dbReference type="SAM" id="MobiDB-lite"/>
    </source>
</evidence>
<dbReference type="PANTHER" id="PTHR23164:SF30">
    <property type="entry name" value="EARLY ENDOSOME ANTIGEN 1"/>
    <property type="match status" value="1"/>
</dbReference>
<feature type="compositionally biased region" description="Low complexity" evidence="5">
    <location>
        <begin position="13"/>
        <end position="26"/>
    </location>
</feature>